<sequence>MGTKEDKYFFPLTSLQIGDLQSYLSQLTIFLAPESNKLFILVDNRPWLTDLDTRPAHLWQLMVTKSRLSPFANTRGRRREGNGFTRKFNLGNTSTERKDAGQKLDFGDGSRPANLKGKRLYRWFSLIDAALYQEKAIIPMRKLKNSFLLNKELHHTLYGFIVFEVAWSHVRGINYLNELQTDTSMALEAKFMKRWEFDSVEQAAHHISSWFSGTYLERFHLQNFLDSICVVSDIFYDAQEDILENPCENSAEQTNYHNDVLVENFHSEGSGKSMVDFGEIEHTMNSLYTPPPATGPYKKRKIIKSTSIGSELDEVSEEPYSEIVSSPRYSMPSSPSFSSNSEHELLIFESTNYKDVLILFRFNDHDLPFRLKDIIMSDLRLLTLLEYGLPSWVIFLQSYPVFCKIYRPWMCPLARALYVLISIVTVLIGFYDLYKNVPLLKATVARLFGPFFEWIENWEMISRIRYLGTMLFLHNFEKAVKWFLTITRASRSLLSVIMKPFIGPVMELVGFILPLWNVCLETVESLSSMLLVLFGSTCNMALGILQVILWPLWFIFSVIWNVSTSVIYPVIWVFWEILVSPFRLVLAIASVFTTIFSRTYYILRETWSSIVLMFQFGTSSEAALSAYEPSMWRSLWNDLFSQVFRAIRSILYGFVAFFTTCNRHRLSIYNHIQEFLLRLSRARRRSSRSKFIAGSPTRVKIPLGERKKLSTKYPLQSQERLHRRSRKKDKVGKTEEEPSESP</sequence>
<dbReference type="Proteomes" id="UP000827976">
    <property type="component" value="Chromosome 3"/>
</dbReference>
<gene>
    <name evidence="1" type="ORF">IHE45_03G050700</name>
</gene>
<name>A0ACB7WL44_DIOAL</name>
<reference evidence="2" key="1">
    <citation type="journal article" date="2022" name="Nat. Commun.">
        <title>Chromosome evolution and the genetic basis of agronomically important traits in greater yam.</title>
        <authorList>
            <person name="Bredeson J.V."/>
            <person name="Lyons J.B."/>
            <person name="Oniyinde I.O."/>
            <person name="Okereke N.R."/>
            <person name="Kolade O."/>
            <person name="Nnabue I."/>
            <person name="Nwadili C.O."/>
            <person name="Hribova E."/>
            <person name="Parker M."/>
            <person name="Nwogha J."/>
            <person name="Shu S."/>
            <person name="Carlson J."/>
            <person name="Kariba R."/>
            <person name="Muthemba S."/>
            <person name="Knop K."/>
            <person name="Barton G.J."/>
            <person name="Sherwood A.V."/>
            <person name="Lopez-Montes A."/>
            <person name="Asiedu R."/>
            <person name="Jamnadass R."/>
            <person name="Muchugi A."/>
            <person name="Goodstein D."/>
            <person name="Egesi C.N."/>
            <person name="Featherston J."/>
            <person name="Asfaw A."/>
            <person name="Simpson G.G."/>
            <person name="Dolezel J."/>
            <person name="Hendre P.S."/>
            <person name="Van Deynze A."/>
            <person name="Kumar P.L."/>
            <person name="Obidiegwu J.E."/>
            <person name="Bhattacharjee R."/>
            <person name="Rokhsar D.S."/>
        </authorList>
    </citation>
    <scope>NUCLEOTIDE SEQUENCE [LARGE SCALE GENOMIC DNA]</scope>
    <source>
        <strain evidence="2">cv. TDa95/00328</strain>
    </source>
</reference>
<proteinExistence type="predicted"/>
<organism evidence="1 2">
    <name type="scientific">Dioscorea alata</name>
    <name type="common">Purple yam</name>
    <dbReference type="NCBI Taxonomy" id="55571"/>
    <lineage>
        <taxon>Eukaryota</taxon>
        <taxon>Viridiplantae</taxon>
        <taxon>Streptophyta</taxon>
        <taxon>Embryophyta</taxon>
        <taxon>Tracheophyta</taxon>
        <taxon>Spermatophyta</taxon>
        <taxon>Magnoliopsida</taxon>
        <taxon>Liliopsida</taxon>
        <taxon>Dioscoreales</taxon>
        <taxon>Dioscoreaceae</taxon>
        <taxon>Dioscorea</taxon>
    </lineage>
</organism>
<dbReference type="EMBL" id="CM037013">
    <property type="protein sequence ID" value="KAH7688728.1"/>
    <property type="molecule type" value="Genomic_DNA"/>
</dbReference>
<accession>A0ACB7WL44</accession>
<evidence type="ECO:0000313" key="1">
    <source>
        <dbReference type="EMBL" id="KAH7688728.1"/>
    </source>
</evidence>
<comment type="caution">
    <text evidence="1">The sequence shown here is derived from an EMBL/GenBank/DDBJ whole genome shotgun (WGS) entry which is preliminary data.</text>
</comment>
<keyword evidence="2" id="KW-1185">Reference proteome</keyword>
<evidence type="ECO:0000313" key="2">
    <source>
        <dbReference type="Proteomes" id="UP000827976"/>
    </source>
</evidence>
<protein>
    <submittedName>
        <fullName evidence="1">Uncharacterized protein</fullName>
    </submittedName>
</protein>